<dbReference type="Proteomes" id="UP001054902">
    <property type="component" value="Unassembled WGS sequence"/>
</dbReference>
<dbReference type="EMBL" id="BLLK01000062">
    <property type="protein sequence ID" value="GFH58501.1"/>
    <property type="molecule type" value="Genomic_DNA"/>
</dbReference>
<evidence type="ECO:0000313" key="2">
    <source>
        <dbReference type="EMBL" id="GFH58501.1"/>
    </source>
</evidence>
<name>A0AAD3HCT4_9STRA</name>
<evidence type="ECO:0000313" key="3">
    <source>
        <dbReference type="Proteomes" id="UP001054902"/>
    </source>
</evidence>
<dbReference type="AlphaFoldDB" id="A0AAD3HCT4"/>
<accession>A0AAD3HCT4</accession>
<gene>
    <name evidence="2" type="ORF">CTEN210_14977</name>
</gene>
<evidence type="ECO:0000256" key="1">
    <source>
        <dbReference type="SAM" id="Coils"/>
    </source>
</evidence>
<keyword evidence="1" id="KW-0175">Coiled coil</keyword>
<feature type="coiled-coil region" evidence="1">
    <location>
        <begin position="143"/>
        <end position="205"/>
    </location>
</feature>
<protein>
    <submittedName>
        <fullName evidence="2">Uncharacterized protein</fullName>
    </submittedName>
</protein>
<keyword evidence="3" id="KW-1185">Reference proteome</keyword>
<comment type="caution">
    <text evidence="2">The sequence shown here is derived from an EMBL/GenBank/DDBJ whole genome shotgun (WGS) entry which is preliminary data.</text>
</comment>
<sequence>MSDRSPETPDSPYIPRRLRSAMSAEVTPAVKHMTSLLFKQEPEAESLQASPIAKRTTASTLLSPIAWLLRTMVKTLSLVAWFVVWFVGRTFAFICASVSMVKTLCLAMFRVSTSLLKTSTDIVMKAVKSFVSALNHLKNRRPRKVLEALLEDLKELVKKLEGRVKDLEGRVKELKELVKELRGKLSKATKTLAKLEAENAKLRGGQFKVNQRIHVFWLNHNDASIDKAQVWNGWIEEVLANDLYRIHFINKNGKTVSKTERWHESQIRRGWFKK</sequence>
<reference evidence="2 3" key="1">
    <citation type="journal article" date="2021" name="Sci. Rep.">
        <title>The genome of the diatom Chaetoceros tenuissimus carries an ancient integrated fragment of an extant virus.</title>
        <authorList>
            <person name="Hongo Y."/>
            <person name="Kimura K."/>
            <person name="Takaki Y."/>
            <person name="Yoshida Y."/>
            <person name="Baba S."/>
            <person name="Kobayashi G."/>
            <person name="Nagasaki K."/>
            <person name="Hano T."/>
            <person name="Tomaru Y."/>
        </authorList>
    </citation>
    <scope>NUCLEOTIDE SEQUENCE [LARGE SCALE GENOMIC DNA]</scope>
    <source>
        <strain evidence="2 3">NIES-3715</strain>
    </source>
</reference>
<organism evidence="2 3">
    <name type="scientific">Chaetoceros tenuissimus</name>
    <dbReference type="NCBI Taxonomy" id="426638"/>
    <lineage>
        <taxon>Eukaryota</taxon>
        <taxon>Sar</taxon>
        <taxon>Stramenopiles</taxon>
        <taxon>Ochrophyta</taxon>
        <taxon>Bacillariophyta</taxon>
        <taxon>Coscinodiscophyceae</taxon>
        <taxon>Chaetocerotophycidae</taxon>
        <taxon>Chaetocerotales</taxon>
        <taxon>Chaetocerotaceae</taxon>
        <taxon>Chaetoceros</taxon>
    </lineage>
</organism>
<dbReference type="Gene3D" id="1.20.5.340">
    <property type="match status" value="1"/>
</dbReference>
<proteinExistence type="predicted"/>